<accession>M0AC75</accession>
<dbReference type="InterPro" id="IPR016181">
    <property type="entry name" value="Acyl_CoA_acyltransferase"/>
</dbReference>
<dbReference type="AlphaFoldDB" id="M0AC75"/>
<dbReference type="Pfam" id="PF13302">
    <property type="entry name" value="Acetyltransf_3"/>
    <property type="match status" value="1"/>
</dbReference>
<dbReference type="GO" id="GO:0005737">
    <property type="term" value="C:cytoplasm"/>
    <property type="evidence" value="ECO:0007669"/>
    <property type="project" value="TreeGrafter"/>
</dbReference>
<dbReference type="STRING" id="1230458.C484_04215"/>
<dbReference type="GO" id="GO:1990189">
    <property type="term" value="F:protein N-terminal-serine acetyltransferase activity"/>
    <property type="evidence" value="ECO:0007669"/>
    <property type="project" value="TreeGrafter"/>
</dbReference>
<comment type="caution">
    <text evidence="2">The sequence shown here is derived from an EMBL/GenBank/DDBJ whole genome shotgun (WGS) entry which is preliminary data.</text>
</comment>
<proteinExistence type="predicted"/>
<gene>
    <name evidence="2" type="ORF">C484_04215</name>
</gene>
<evidence type="ECO:0000259" key="1">
    <source>
        <dbReference type="PROSITE" id="PS51186"/>
    </source>
</evidence>
<dbReference type="EMBL" id="AOIL01000013">
    <property type="protein sequence ID" value="ELY95462.1"/>
    <property type="molecule type" value="Genomic_DNA"/>
</dbReference>
<dbReference type="SUPFAM" id="SSF55729">
    <property type="entry name" value="Acyl-CoA N-acyltransferases (Nat)"/>
    <property type="match status" value="1"/>
</dbReference>
<sequence length="198" mass="23132">MSLFPTEMESERLRYERLHPDEFDAYELYEYVHAGAPGIDEITKYVTWDPHQHPKEASDWVEHCGEQFEDGAAATYALRPTEGDRADELAGFAGIHPDWDRRLAVFGAWLRKPFWGRGYSGERAARMLELAFDRLDLEVVTVAHDPANEKSRRAIEKYIERFGGQKEGRIRNDIIIDDEPRDSIRYSISRAEWERNRD</sequence>
<dbReference type="InterPro" id="IPR000182">
    <property type="entry name" value="GNAT_dom"/>
</dbReference>
<dbReference type="InterPro" id="IPR051908">
    <property type="entry name" value="Ribosomal_N-acetyltransferase"/>
</dbReference>
<dbReference type="Gene3D" id="3.40.630.30">
    <property type="match status" value="1"/>
</dbReference>
<organism evidence="2 3">
    <name type="scientific">Natrialba taiwanensis DSM 12281</name>
    <dbReference type="NCBI Taxonomy" id="1230458"/>
    <lineage>
        <taxon>Archaea</taxon>
        <taxon>Methanobacteriati</taxon>
        <taxon>Methanobacteriota</taxon>
        <taxon>Stenosarchaea group</taxon>
        <taxon>Halobacteria</taxon>
        <taxon>Halobacteriales</taxon>
        <taxon>Natrialbaceae</taxon>
        <taxon>Natrialba</taxon>
    </lineage>
</organism>
<dbReference type="PATRIC" id="fig|1230458.4.peg.849"/>
<dbReference type="Proteomes" id="UP000011648">
    <property type="component" value="Unassembled WGS sequence"/>
</dbReference>
<dbReference type="PANTHER" id="PTHR43441:SF11">
    <property type="entry name" value="RIBOSOMAL-PROTEIN-SERINE ACETYLTRANSFERASE"/>
    <property type="match status" value="1"/>
</dbReference>
<dbReference type="PROSITE" id="PS51186">
    <property type="entry name" value="GNAT"/>
    <property type="match status" value="1"/>
</dbReference>
<keyword evidence="2" id="KW-0808">Transferase</keyword>
<protein>
    <submittedName>
        <fullName evidence="2">N-acetyltransferase GCN5</fullName>
    </submittedName>
</protein>
<dbReference type="GO" id="GO:0008999">
    <property type="term" value="F:protein-N-terminal-alanine acetyltransferase activity"/>
    <property type="evidence" value="ECO:0007669"/>
    <property type="project" value="TreeGrafter"/>
</dbReference>
<dbReference type="RefSeq" id="WP_006824708.1">
    <property type="nucleotide sequence ID" value="NZ_AOIL01000013.1"/>
</dbReference>
<reference evidence="2 3" key="1">
    <citation type="journal article" date="2014" name="PLoS Genet.">
        <title>Phylogenetically driven sequencing of extremely halophilic archaea reveals strategies for static and dynamic osmo-response.</title>
        <authorList>
            <person name="Becker E.A."/>
            <person name="Seitzer P.M."/>
            <person name="Tritt A."/>
            <person name="Larsen D."/>
            <person name="Krusor M."/>
            <person name="Yao A.I."/>
            <person name="Wu D."/>
            <person name="Madern D."/>
            <person name="Eisen J.A."/>
            <person name="Darling A.E."/>
            <person name="Facciotti M.T."/>
        </authorList>
    </citation>
    <scope>NUCLEOTIDE SEQUENCE [LARGE SCALE GENOMIC DNA]</scope>
    <source>
        <strain evidence="2 3">DSM 12281</strain>
    </source>
</reference>
<feature type="domain" description="N-acetyltransferase" evidence="1">
    <location>
        <begin position="26"/>
        <end position="191"/>
    </location>
</feature>
<dbReference type="PANTHER" id="PTHR43441">
    <property type="entry name" value="RIBOSOMAL-PROTEIN-SERINE ACETYLTRANSFERASE"/>
    <property type="match status" value="1"/>
</dbReference>
<evidence type="ECO:0000313" key="3">
    <source>
        <dbReference type="Proteomes" id="UP000011648"/>
    </source>
</evidence>
<keyword evidence="3" id="KW-1185">Reference proteome</keyword>
<evidence type="ECO:0000313" key="2">
    <source>
        <dbReference type="EMBL" id="ELY95462.1"/>
    </source>
</evidence>
<dbReference type="OrthoDB" id="120213at2157"/>
<name>M0AC75_9EURY</name>